<reference evidence="6 7" key="1">
    <citation type="submission" date="2018-11" db="EMBL/GenBank/DDBJ databases">
        <title>Draft genome sequence of Ferruginibacter sp. BO-59.</title>
        <authorList>
            <person name="Im W.T."/>
        </authorList>
    </citation>
    <scope>NUCLEOTIDE SEQUENCE [LARGE SCALE GENOMIC DNA]</scope>
    <source>
        <strain evidence="6 7">BO-59</strain>
    </source>
</reference>
<dbReference type="PROSITE" id="PS51007">
    <property type="entry name" value="CYTC"/>
    <property type="match status" value="1"/>
</dbReference>
<keyword evidence="3 4" id="KW-0408">Iron</keyword>
<dbReference type="PANTHER" id="PTHR33546:SF1">
    <property type="entry name" value="LARGE, MULTIFUNCTIONAL SECRETED PROTEIN"/>
    <property type="match status" value="1"/>
</dbReference>
<gene>
    <name evidence="6" type="ORF">EFY79_18840</name>
</gene>
<accession>A0A3M9N6S5</accession>
<name>A0A3M9N6S5_9BACT</name>
<dbReference type="InterPro" id="IPR009056">
    <property type="entry name" value="Cyt_c-like_dom"/>
</dbReference>
<evidence type="ECO:0000259" key="5">
    <source>
        <dbReference type="PROSITE" id="PS51007"/>
    </source>
</evidence>
<proteinExistence type="predicted"/>
<dbReference type="Proteomes" id="UP000267223">
    <property type="component" value="Unassembled WGS sequence"/>
</dbReference>
<dbReference type="GO" id="GO:0046872">
    <property type="term" value="F:metal ion binding"/>
    <property type="evidence" value="ECO:0007669"/>
    <property type="project" value="UniProtKB-KW"/>
</dbReference>
<evidence type="ECO:0000256" key="1">
    <source>
        <dbReference type="ARBA" id="ARBA00022617"/>
    </source>
</evidence>
<dbReference type="RefSeq" id="WP_123122304.1">
    <property type="nucleotide sequence ID" value="NZ_RJJR01000019.1"/>
</dbReference>
<dbReference type="Gene3D" id="2.120.10.30">
    <property type="entry name" value="TolB, C-terminal domain"/>
    <property type="match status" value="1"/>
</dbReference>
<feature type="domain" description="Cytochrome c" evidence="5">
    <location>
        <begin position="646"/>
        <end position="743"/>
    </location>
</feature>
<evidence type="ECO:0000256" key="3">
    <source>
        <dbReference type="ARBA" id="ARBA00023004"/>
    </source>
</evidence>
<evidence type="ECO:0000256" key="2">
    <source>
        <dbReference type="ARBA" id="ARBA00022723"/>
    </source>
</evidence>
<evidence type="ECO:0000313" key="7">
    <source>
        <dbReference type="Proteomes" id="UP000267223"/>
    </source>
</evidence>
<dbReference type="SUPFAM" id="SSF63829">
    <property type="entry name" value="Calcium-dependent phosphotriesterase"/>
    <property type="match status" value="1"/>
</dbReference>
<sequence length="776" mass="86896">MKGHFSKSNRLKSNRSSFLITIFSALLFGTGCQQGNKQLTKEELRKKLDKKESPVLAPSETLKHFVLEKNFQIQLAASEPLVSAPVASSFDNQGRLWVVEMNAYMPDTSGNGEQEPVGKIVILEDKNHDGVFDDRKVFMDSLVMPRALCLFDDGILVAEPPKLWFVEKNGDKAGQKFLVDSDYAKGGNTEHQPNGLLRGLDNWIYNAKSANRYRRVGKNKWLKEHTHFRGQWGISQDEFGRLYYNNNSFNLLGDYFSPSLGANNPHQARVAGFDEGIVSDNSVFPIHPTPGVNRGYLKDVLDDSLRLINFTAACAPLVFNSPAFGKEYYNNVFVAEPAGNLIKRDVLTFHPDSTTGKEAYHDKEFLASDDERFRPVNLYVGPDGALYVLDMYRGIIQHKTYLTPYLASEAIARGLETPLNCGRIYKVTKKGTSLTTPSFNENNDSLLSYLNSSNQWLRETAHNYIFDKQLKNLASSLRKMLKTDTNLIGKINAMWALEGLGGISNKDLEEIWPSSSFEMQQQILTCAIAIMHSKKDADFWLPKYDAMLQQNVPGTAPYLAYLGAAIIRYTPQGNDLLMKILNQFPGNPFVADAVISGLHDKEKPFLLFYQQTVKDTADFFAKRLQAVIQNAEKQRLAAIASKKLDKDMLAGLKLFQQNCKVCHGDDGEGIKGLGAPLNGSNWVLGDKNKVISIVLYGLTGPIKVGDKMYAPPDVSEAMPAMASNESLGDKEIADIISYIRNAWNNKASKATEEEVKNIRQKYHGRQEPFTMKELMK</sequence>
<dbReference type="InterPro" id="IPR055557">
    <property type="entry name" value="DUF7133"/>
</dbReference>
<dbReference type="InterPro" id="IPR011042">
    <property type="entry name" value="6-blade_b-propeller_TolB-like"/>
</dbReference>
<dbReference type="EMBL" id="RJJR01000019">
    <property type="protein sequence ID" value="RNI33502.1"/>
    <property type="molecule type" value="Genomic_DNA"/>
</dbReference>
<keyword evidence="1 4" id="KW-0349">Heme</keyword>
<dbReference type="PANTHER" id="PTHR33546">
    <property type="entry name" value="LARGE, MULTIFUNCTIONAL SECRETED PROTEIN-RELATED"/>
    <property type="match status" value="1"/>
</dbReference>
<dbReference type="SUPFAM" id="SSF46626">
    <property type="entry name" value="Cytochrome c"/>
    <property type="match status" value="1"/>
</dbReference>
<dbReference type="Pfam" id="PF00034">
    <property type="entry name" value="Cytochrom_C"/>
    <property type="match status" value="1"/>
</dbReference>
<protein>
    <submittedName>
        <fullName evidence="6">Dehydrogenase</fullName>
    </submittedName>
</protein>
<evidence type="ECO:0000256" key="4">
    <source>
        <dbReference type="PROSITE-ProRule" id="PRU00433"/>
    </source>
</evidence>
<keyword evidence="7" id="KW-1185">Reference proteome</keyword>
<dbReference type="InterPro" id="IPR036909">
    <property type="entry name" value="Cyt_c-like_dom_sf"/>
</dbReference>
<dbReference type="PROSITE" id="PS51257">
    <property type="entry name" value="PROKAR_LIPOPROTEIN"/>
    <property type="match status" value="1"/>
</dbReference>
<dbReference type="OrthoDB" id="9811395at2"/>
<dbReference type="GO" id="GO:0009055">
    <property type="term" value="F:electron transfer activity"/>
    <property type="evidence" value="ECO:0007669"/>
    <property type="project" value="InterPro"/>
</dbReference>
<organism evidence="6 7">
    <name type="scientific">Hanamia caeni</name>
    <dbReference type="NCBI Taxonomy" id="2294116"/>
    <lineage>
        <taxon>Bacteria</taxon>
        <taxon>Pseudomonadati</taxon>
        <taxon>Bacteroidota</taxon>
        <taxon>Chitinophagia</taxon>
        <taxon>Chitinophagales</taxon>
        <taxon>Chitinophagaceae</taxon>
        <taxon>Hanamia</taxon>
    </lineage>
</organism>
<dbReference type="Pfam" id="PF23500">
    <property type="entry name" value="DUF7133"/>
    <property type="match status" value="1"/>
</dbReference>
<evidence type="ECO:0000313" key="6">
    <source>
        <dbReference type="EMBL" id="RNI33502.1"/>
    </source>
</evidence>
<keyword evidence="2 4" id="KW-0479">Metal-binding</keyword>
<dbReference type="GO" id="GO:0020037">
    <property type="term" value="F:heme binding"/>
    <property type="evidence" value="ECO:0007669"/>
    <property type="project" value="InterPro"/>
</dbReference>
<comment type="caution">
    <text evidence="6">The sequence shown here is derived from an EMBL/GenBank/DDBJ whole genome shotgun (WGS) entry which is preliminary data.</text>
</comment>
<dbReference type="AlphaFoldDB" id="A0A3M9N6S5"/>
<dbReference type="Gene3D" id="1.10.760.10">
    <property type="entry name" value="Cytochrome c-like domain"/>
    <property type="match status" value="1"/>
</dbReference>